<dbReference type="Gene3D" id="2.40.50.140">
    <property type="entry name" value="Nucleic acid-binding proteins"/>
    <property type="match status" value="3"/>
</dbReference>
<evidence type="ECO:0000256" key="5">
    <source>
        <dbReference type="ARBA" id="ARBA00022801"/>
    </source>
</evidence>
<dbReference type="SUPFAM" id="SSF50249">
    <property type="entry name" value="Nucleic acid-binding proteins"/>
    <property type="match status" value="4"/>
</dbReference>
<dbReference type="CDD" id="cd04471">
    <property type="entry name" value="S1_RNase_R"/>
    <property type="match status" value="1"/>
</dbReference>
<evidence type="ECO:0000259" key="10">
    <source>
        <dbReference type="PROSITE" id="PS50126"/>
    </source>
</evidence>
<dbReference type="SMART" id="SM00316">
    <property type="entry name" value="S1"/>
    <property type="match status" value="1"/>
</dbReference>
<accession>A0ABT1SS07</accession>
<dbReference type="InterPro" id="IPR013223">
    <property type="entry name" value="RNase_B_OB_dom"/>
</dbReference>
<keyword evidence="12" id="KW-1185">Reference proteome</keyword>
<dbReference type="RefSeq" id="WP_062412691.1">
    <property type="nucleotide sequence ID" value="NZ_JAJCIO010000008.1"/>
</dbReference>
<evidence type="ECO:0000256" key="6">
    <source>
        <dbReference type="ARBA" id="ARBA00022839"/>
    </source>
</evidence>
<dbReference type="InterPro" id="IPR003029">
    <property type="entry name" value="S1_domain"/>
</dbReference>
<dbReference type="Proteomes" id="UP001206692">
    <property type="component" value="Unassembled WGS sequence"/>
</dbReference>
<comment type="catalytic activity">
    <reaction evidence="1 8">
        <text>Exonucleolytic cleavage in the 3'- to 5'-direction to yield nucleoside 5'-phosphates.</text>
        <dbReference type="EC" id="3.1.13.1"/>
    </reaction>
</comment>
<dbReference type="InterPro" id="IPR050180">
    <property type="entry name" value="RNR_Ribonuclease"/>
</dbReference>
<dbReference type="Pfam" id="PF17876">
    <property type="entry name" value="CSD2"/>
    <property type="match status" value="1"/>
</dbReference>
<evidence type="ECO:0000256" key="8">
    <source>
        <dbReference type="HAMAP-Rule" id="MF_01895"/>
    </source>
</evidence>
<dbReference type="SMART" id="SM00357">
    <property type="entry name" value="CSP"/>
    <property type="match status" value="1"/>
</dbReference>
<evidence type="ECO:0000313" key="11">
    <source>
        <dbReference type="EMBL" id="MCQ5342658.1"/>
    </source>
</evidence>
<dbReference type="HAMAP" id="MF_01895">
    <property type="entry name" value="RNase_R"/>
    <property type="match status" value="1"/>
</dbReference>
<keyword evidence="6 8" id="KW-0269">Exonuclease</keyword>
<evidence type="ECO:0000256" key="2">
    <source>
        <dbReference type="ARBA" id="ARBA00004496"/>
    </source>
</evidence>
<dbReference type="PROSITE" id="PS01175">
    <property type="entry name" value="RIBONUCLEASE_II"/>
    <property type="match status" value="1"/>
</dbReference>
<dbReference type="Pfam" id="PF00773">
    <property type="entry name" value="RNB"/>
    <property type="match status" value="1"/>
</dbReference>
<keyword evidence="4 8" id="KW-0540">Nuclease</keyword>
<comment type="similarity">
    <text evidence="8">Belongs to the RNR ribonuclease family. RNase R subfamily.</text>
</comment>
<proteinExistence type="inferred from homology"/>
<dbReference type="EC" id="3.1.13.1" evidence="8"/>
<keyword evidence="5 8" id="KW-0378">Hydrolase</keyword>
<dbReference type="PANTHER" id="PTHR23355">
    <property type="entry name" value="RIBONUCLEASE"/>
    <property type="match status" value="1"/>
</dbReference>
<evidence type="ECO:0000256" key="7">
    <source>
        <dbReference type="ARBA" id="ARBA00022884"/>
    </source>
</evidence>
<dbReference type="InterPro" id="IPR022966">
    <property type="entry name" value="RNase_II/R_CS"/>
</dbReference>
<feature type="compositionally biased region" description="Basic residues" evidence="9">
    <location>
        <begin position="746"/>
        <end position="781"/>
    </location>
</feature>
<evidence type="ECO:0000256" key="9">
    <source>
        <dbReference type="SAM" id="MobiDB-lite"/>
    </source>
</evidence>
<comment type="caution">
    <text evidence="11">The sequence shown here is derived from an EMBL/GenBank/DDBJ whole genome shotgun (WGS) entry which is preliminary data.</text>
</comment>
<dbReference type="EMBL" id="JANGEW010000010">
    <property type="protein sequence ID" value="MCQ5342658.1"/>
    <property type="molecule type" value="Genomic_DNA"/>
</dbReference>
<dbReference type="PANTHER" id="PTHR23355:SF9">
    <property type="entry name" value="DIS3-LIKE EXONUCLEASE 2"/>
    <property type="match status" value="1"/>
</dbReference>
<feature type="domain" description="S1 motif" evidence="10">
    <location>
        <begin position="621"/>
        <end position="701"/>
    </location>
</feature>
<dbReference type="InterPro" id="IPR012340">
    <property type="entry name" value="NA-bd_OB-fold"/>
</dbReference>
<dbReference type="InterPro" id="IPR004476">
    <property type="entry name" value="RNase_II/RNase_R"/>
</dbReference>
<dbReference type="NCBIfam" id="TIGR00358">
    <property type="entry name" value="3_prime_RNase"/>
    <property type="match status" value="1"/>
</dbReference>
<dbReference type="InterPro" id="IPR011129">
    <property type="entry name" value="CSD"/>
</dbReference>
<dbReference type="InterPro" id="IPR040476">
    <property type="entry name" value="CSD2"/>
</dbReference>
<dbReference type="PROSITE" id="PS50126">
    <property type="entry name" value="S1"/>
    <property type="match status" value="1"/>
</dbReference>
<feature type="compositionally biased region" description="Basic and acidic residues" evidence="9">
    <location>
        <begin position="725"/>
        <end position="734"/>
    </location>
</feature>
<evidence type="ECO:0000256" key="1">
    <source>
        <dbReference type="ARBA" id="ARBA00001849"/>
    </source>
</evidence>
<name>A0ABT1SS07_9FIRM</name>
<dbReference type="NCBIfam" id="TIGR02063">
    <property type="entry name" value="RNase_R"/>
    <property type="match status" value="1"/>
</dbReference>
<dbReference type="Pfam" id="PF00575">
    <property type="entry name" value="S1"/>
    <property type="match status" value="1"/>
</dbReference>
<evidence type="ECO:0000256" key="3">
    <source>
        <dbReference type="ARBA" id="ARBA00022490"/>
    </source>
</evidence>
<keyword evidence="3 8" id="KW-0963">Cytoplasm</keyword>
<feature type="region of interest" description="Disordered" evidence="9">
    <location>
        <begin position="714"/>
        <end position="781"/>
    </location>
</feature>
<dbReference type="Pfam" id="PF08206">
    <property type="entry name" value="OB_RNB"/>
    <property type="match status" value="1"/>
</dbReference>
<gene>
    <name evidence="8 11" type="primary">rnr</name>
    <name evidence="11" type="ORF">NE675_06380</name>
</gene>
<comment type="function">
    <text evidence="8">3'-5' exoribonuclease that releases 5'-nucleoside monophosphates and is involved in maturation of structured RNAs.</text>
</comment>
<keyword evidence="7 8" id="KW-0694">RNA-binding</keyword>
<evidence type="ECO:0000313" key="12">
    <source>
        <dbReference type="Proteomes" id="UP001206692"/>
    </source>
</evidence>
<evidence type="ECO:0000256" key="4">
    <source>
        <dbReference type="ARBA" id="ARBA00022722"/>
    </source>
</evidence>
<dbReference type="InterPro" id="IPR001900">
    <property type="entry name" value="RNase_II/R"/>
</dbReference>
<organism evidence="11 12">
    <name type="scientific">Megasphaera massiliensis</name>
    <dbReference type="NCBI Taxonomy" id="1232428"/>
    <lineage>
        <taxon>Bacteria</taxon>
        <taxon>Bacillati</taxon>
        <taxon>Bacillota</taxon>
        <taxon>Negativicutes</taxon>
        <taxon>Veillonellales</taxon>
        <taxon>Veillonellaceae</taxon>
        <taxon>Megasphaera</taxon>
    </lineage>
</organism>
<protein>
    <recommendedName>
        <fullName evidence="8">Ribonuclease R</fullName>
        <shortName evidence="8">RNase R</shortName>
        <ecNumber evidence="8">3.1.13.1</ecNumber>
    </recommendedName>
</protein>
<dbReference type="InterPro" id="IPR011805">
    <property type="entry name" value="RNase_R"/>
</dbReference>
<sequence length="781" mass="88677">MDLQLAHDIINICSAMAPEGATVEDCAEKLGIAGARLADVFETFDELVRSEKLMRITGDRYIAAKTPQEITGIYKGYTPTFGFVISEDLTEDVYISEQNRNTAMNNDKVTVRIIHAGNGRHKQEGEIVSIVERANQTLVGTFQLEKHSAFVKPDDERIREDIYIPLDKTGNARSSARVLVTITKWPTRNRKAEGEVTEVLGYNGDRDLDIKVIMARHGLPFAFPEEVTAEAEAIDQTVVMEDGRRDYRDRQLITIDSEDAKDLDDAIDVEKLPNGHFRLGVYIADVSYYVRPRSAIDEEAYNRGTSVYLVDRVIPMLPEVLSNGICSLNAGEDRYSMTCVMEIDTHGKVVKSDIGPAVIRVKRRCNYVEVRKALVDGIIPDDLQPFMPMLRDLQELSTILKNMRLRRGAIDFDFPEYKVILDPEGVPLRLEKRERTLAEQIVEESMLIANETVSCYLRDSDNPSVYRIHEIPEPERLDMMRTVLSSFNLPVPDSEHVKPADFQKLLETTKGTDEAAVVQTIALRSMQQARYATANAGHFGLASECYTHFTSPIRRYPDLLVHRLIRQYQRRGKLREEEAQQSLSFHTMAANQASSRERIAVEAERETDDLKKCQYMLPFIGQPFEAHVTGITSFGLFVGLENGIEGLIHISLLTDDTYEFDETSYTLRGQFGGKVYRLGDAMEVTLAQVNVEKGEIDFVPGRYESLEDVQKLMAASSERRHKRKGSDNKEEKNKRNWFSGAGGAKKDKKKDKKIRKDKKNSRKNDRKGKNTKVRRNKKSKK</sequence>
<comment type="subcellular location">
    <subcellularLocation>
        <location evidence="2 8">Cytoplasm</location>
    </subcellularLocation>
</comment>
<reference evidence="11 12" key="1">
    <citation type="submission" date="2022-06" db="EMBL/GenBank/DDBJ databases">
        <title>Isolation of gut microbiota from human fecal samples.</title>
        <authorList>
            <person name="Pamer E.G."/>
            <person name="Barat B."/>
            <person name="Waligurski E."/>
            <person name="Medina S."/>
            <person name="Paddock L."/>
            <person name="Mostad J."/>
        </authorList>
    </citation>
    <scope>NUCLEOTIDE SEQUENCE [LARGE SCALE GENOMIC DNA]</scope>
    <source>
        <strain evidence="11 12">DFI.1.1</strain>
    </source>
</reference>
<dbReference type="SMART" id="SM00955">
    <property type="entry name" value="RNB"/>
    <property type="match status" value="1"/>
</dbReference>